<keyword evidence="8" id="KW-0927">Auxin signaling pathway</keyword>
<evidence type="ECO:0000256" key="3">
    <source>
        <dbReference type="ARBA" id="ARBA00022729"/>
    </source>
</evidence>
<feature type="binding site" evidence="10">
    <location>
        <position position="84"/>
    </location>
    <ligand>
        <name>Zn(2+)</name>
        <dbReference type="ChEBI" id="CHEBI:29105"/>
    </ligand>
</feature>
<keyword evidence="4" id="KW-0256">Endoplasmic reticulum</keyword>
<comment type="caution">
    <text evidence="11">The sequence shown here is derived from an EMBL/GenBank/DDBJ whole genome shotgun (WGS) entry which is preliminary data.</text>
</comment>
<keyword evidence="6" id="KW-0675">Receptor</keyword>
<gene>
    <name evidence="11" type="ORF">M569_09662</name>
</gene>
<reference evidence="11 12" key="1">
    <citation type="journal article" date="2013" name="BMC Genomics">
        <title>The miniature genome of a carnivorous plant Genlisea aurea contains a low number of genes and short non-coding sequences.</title>
        <authorList>
            <person name="Leushkin E.V."/>
            <person name="Sutormin R.A."/>
            <person name="Nabieva E.R."/>
            <person name="Penin A.A."/>
            <person name="Kondrashov A.S."/>
            <person name="Logacheva M.D."/>
        </authorList>
    </citation>
    <scope>NUCLEOTIDE SEQUENCE [LARGE SCALE GENOMIC DNA]</scope>
</reference>
<dbReference type="InterPro" id="IPR014710">
    <property type="entry name" value="RmlC-like_jellyroll"/>
</dbReference>
<evidence type="ECO:0000313" key="11">
    <source>
        <dbReference type="EMBL" id="EPS65118.1"/>
    </source>
</evidence>
<evidence type="ECO:0000313" key="12">
    <source>
        <dbReference type="Proteomes" id="UP000015453"/>
    </source>
</evidence>
<dbReference type="GO" id="GO:0032877">
    <property type="term" value="P:positive regulation of DNA endoreduplication"/>
    <property type="evidence" value="ECO:0007669"/>
    <property type="project" value="TreeGrafter"/>
</dbReference>
<dbReference type="InterPro" id="IPR011051">
    <property type="entry name" value="RmlC_Cupin_sf"/>
</dbReference>
<dbReference type="GO" id="GO:0009826">
    <property type="term" value="P:unidimensional cell growth"/>
    <property type="evidence" value="ECO:0007669"/>
    <property type="project" value="TreeGrafter"/>
</dbReference>
<evidence type="ECO:0000256" key="6">
    <source>
        <dbReference type="ARBA" id="ARBA00023170"/>
    </source>
</evidence>
<evidence type="ECO:0000256" key="1">
    <source>
        <dbReference type="ARBA" id="ARBA00004319"/>
    </source>
</evidence>
<evidence type="ECO:0000256" key="10">
    <source>
        <dbReference type="PIRSR" id="PIRSR600526-2"/>
    </source>
</evidence>
<feature type="binding site" evidence="10">
    <location>
        <position position="90"/>
    </location>
    <ligand>
        <name>Zn(2+)</name>
        <dbReference type="ChEBI" id="CHEBI:29105"/>
    </ligand>
</feature>
<evidence type="ECO:0008006" key="13">
    <source>
        <dbReference type="Google" id="ProtNLM"/>
    </source>
</evidence>
<feature type="binding site" evidence="10">
    <location>
        <position position="135"/>
    </location>
    <ligand>
        <name>Zn(2+)</name>
        <dbReference type="ChEBI" id="CHEBI:29105"/>
    </ligand>
</feature>
<protein>
    <recommendedName>
        <fullName evidence="13">Auxin-binding protein 1</fullName>
    </recommendedName>
</protein>
<dbReference type="Proteomes" id="UP000015453">
    <property type="component" value="Unassembled WGS sequence"/>
</dbReference>
<accession>S8DPU2</accession>
<feature type="glycosylation site" description="N-linked (GlcNAc...) asparagine" evidence="9">
    <location>
        <position position="124"/>
    </location>
</feature>
<organism evidence="11 12">
    <name type="scientific">Genlisea aurea</name>
    <dbReference type="NCBI Taxonomy" id="192259"/>
    <lineage>
        <taxon>Eukaryota</taxon>
        <taxon>Viridiplantae</taxon>
        <taxon>Streptophyta</taxon>
        <taxon>Embryophyta</taxon>
        <taxon>Tracheophyta</taxon>
        <taxon>Spermatophyta</taxon>
        <taxon>Magnoliopsida</taxon>
        <taxon>eudicotyledons</taxon>
        <taxon>Gunneridae</taxon>
        <taxon>Pentapetalae</taxon>
        <taxon>asterids</taxon>
        <taxon>lamiids</taxon>
        <taxon>Lamiales</taxon>
        <taxon>Lentibulariaceae</taxon>
        <taxon>Genlisea</taxon>
    </lineage>
</organism>
<name>S8DPU2_9LAMI</name>
<dbReference type="EMBL" id="AUSU01004416">
    <property type="protein sequence ID" value="EPS65118.1"/>
    <property type="molecule type" value="Genomic_DNA"/>
</dbReference>
<proteinExistence type="predicted"/>
<evidence type="ECO:0000256" key="5">
    <source>
        <dbReference type="ARBA" id="ARBA00022833"/>
    </source>
</evidence>
<keyword evidence="12" id="KW-1185">Reference proteome</keyword>
<dbReference type="GO" id="GO:0009734">
    <property type="term" value="P:auxin-activated signaling pathway"/>
    <property type="evidence" value="ECO:0007669"/>
    <property type="project" value="UniProtKB-KW"/>
</dbReference>
<dbReference type="Gene3D" id="2.60.120.10">
    <property type="entry name" value="Jelly Rolls"/>
    <property type="match status" value="1"/>
</dbReference>
<dbReference type="InterPro" id="IPR000526">
    <property type="entry name" value="Auxin-bd"/>
</dbReference>
<evidence type="ECO:0000256" key="9">
    <source>
        <dbReference type="PIRSR" id="PIRSR600526-1"/>
    </source>
</evidence>
<dbReference type="GO" id="GO:0010011">
    <property type="term" value="F:auxin binding"/>
    <property type="evidence" value="ECO:0007669"/>
    <property type="project" value="InterPro"/>
</dbReference>
<dbReference type="CDD" id="cd02220">
    <property type="entry name" value="cupin_ABP1"/>
    <property type="match status" value="1"/>
</dbReference>
<dbReference type="Pfam" id="PF02041">
    <property type="entry name" value="Auxin_BP"/>
    <property type="match status" value="1"/>
</dbReference>
<dbReference type="SUPFAM" id="SSF51182">
    <property type="entry name" value="RmlC-like cupins"/>
    <property type="match status" value="1"/>
</dbReference>
<evidence type="ECO:0000256" key="4">
    <source>
        <dbReference type="ARBA" id="ARBA00022824"/>
    </source>
</evidence>
<evidence type="ECO:0000256" key="2">
    <source>
        <dbReference type="ARBA" id="ARBA00022723"/>
    </source>
</evidence>
<feature type="binding site" evidence="10">
    <location>
        <position position="86"/>
    </location>
    <ligand>
        <name>Zn(2+)</name>
        <dbReference type="ChEBI" id="CHEBI:29105"/>
    </ligand>
</feature>
<evidence type="ECO:0000256" key="8">
    <source>
        <dbReference type="ARBA" id="ARBA00023294"/>
    </source>
</evidence>
<keyword evidence="3" id="KW-0732">Signal</keyword>
<comment type="subcellular location">
    <subcellularLocation>
        <location evidence="1">Endoplasmic reticulum lumen</location>
    </subcellularLocation>
</comment>
<dbReference type="PRINTS" id="PR00655">
    <property type="entry name" value="AUXINBINDNGP"/>
</dbReference>
<dbReference type="GO" id="GO:0046872">
    <property type="term" value="F:metal ion binding"/>
    <property type="evidence" value="ECO:0007669"/>
    <property type="project" value="UniProtKB-KW"/>
</dbReference>
<evidence type="ECO:0000256" key="7">
    <source>
        <dbReference type="ARBA" id="ARBA00023180"/>
    </source>
</evidence>
<dbReference type="PANTHER" id="PTHR37236:SF1">
    <property type="entry name" value="AUXIN-BINDING PROTEIN 1"/>
    <property type="match status" value="1"/>
</dbReference>
<dbReference type="OrthoDB" id="2013851at2759"/>
<keyword evidence="5 10" id="KW-0862">Zinc</keyword>
<dbReference type="GO" id="GO:0000911">
    <property type="term" value="P:cytokinesis by cell plate formation"/>
    <property type="evidence" value="ECO:0007669"/>
    <property type="project" value="TreeGrafter"/>
</dbReference>
<dbReference type="PANTHER" id="PTHR37236">
    <property type="entry name" value="AUXIN-BINDING PROTEIN 1"/>
    <property type="match status" value="1"/>
</dbReference>
<dbReference type="GO" id="GO:0045793">
    <property type="term" value="P:positive regulation of cell size"/>
    <property type="evidence" value="ECO:0007669"/>
    <property type="project" value="TreeGrafter"/>
</dbReference>
<keyword evidence="2 10" id="KW-0479">Metal-binding</keyword>
<dbReference type="AlphaFoldDB" id="S8DPU2"/>
<sequence>MNWKSGIVMEEFLWISSLMAVSLVCWWTDSSRLDLVRNISEIEGGDYGRPGLSHVTVASSLRDGFDEVEVWLQTFGPGTRTPIHRHACEEVFVVLKGGGTLYLAAASSSDDRPGTPVGFPIGSNTTFRIPVNDVHQVWNTDEEQDLQFVVVISRPPVKVYTYQDWNTKHAEAKLMFPYHWDRNFFTP</sequence>
<dbReference type="GO" id="GO:0051781">
    <property type="term" value="P:positive regulation of cell division"/>
    <property type="evidence" value="ECO:0007669"/>
    <property type="project" value="TreeGrafter"/>
</dbReference>
<keyword evidence="7" id="KW-0325">Glycoprotein</keyword>
<dbReference type="GO" id="GO:0005788">
    <property type="term" value="C:endoplasmic reticulum lumen"/>
    <property type="evidence" value="ECO:0007669"/>
    <property type="project" value="UniProtKB-SubCell"/>
</dbReference>